<sequence>MNVDLSQEGRRQAALLGCRLTDWGIDALYSSDLIRAVQTAREINRFLSLPHTICPDLREISFGEMEGLTNEEIGVRFKEFKKQQETMTADLPYPGGECAGDVVRRVEPFLDEMTRSHYKRIAVVTHGGVIRAMTALCLGMPLEKWRLLGKDLENTSITELKWDPVHRRFTVERFNDYAHLEGHSLLLRSSWAEPPASHS</sequence>
<dbReference type="PANTHER" id="PTHR48100:SF1">
    <property type="entry name" value="HISTIDINE PHOSPHATASE FAMILY PROTEIN-RELATED"/>
    <property type="match status" value="1"/>
</dbReference>
<dbReference type="PANTHER" id="PTHR48100">
    <property type="entry name" value="BROAD-SPECIFICITY PHOSPHATASE YOR283W-RELATED"/>
    <property type="match status" value="1"/>
</dbReference>
<dbReference type="InterPro" id="IPR013078">
    <property type="entry name" value="His_Pase_superF_clade-1"/>
</dbReference>
<gene>
    <name evidence="1" type="ORF">F130042H8_18470</name>
</gene>
<dbReference type="SUPFAM" id="SSF53254">
    <property type="entry name" value="Phosphoglycerate mutase-like"/>
    <property type="match status" value="1"/>
</dbReference>
<reference evidence="1 2" key="1">
    <citation type="submission" date="2024-04" db="EMBL/GenBank/DDBJ databases">
        <title>Defined microbial consortia suppress multidrug-resistant proinflammatory Enterobacteriaceae via ecological control.</title>
        <authorList>
            <person name="Furuichi M."/>
            <person name="Kawaguchi T."/>
            <person name="Pust M."/>
            <person name="Yasuma K."/>
            <person name="Plichta D."/>
            <person name="Hasegawa N."/>
            <person name="Ohya T."/>
            <person name="Bhattarai S."/>
            <person name="Sasajima S."/>
            <person name="Aoto Y."/>
            <person name="Tuganbaev T."/>
            <person name="Yaginuma M."/>
            <person name="Ueda M."/>
            <person name="Okahashi N."/>
            <person name="Amafuji K."/>
            <person name="Kiridooshi Y."/>
            <person name="Sugita K."/>
            <person name="Strazar M."/>
            <person name="Skelly A."/>
            <person name="Suda W."/>
            <person name="Hattori M."/>
            <person name="Nakamoto N."/>
            <person name="Caballero S."/>
            <person name="Norman J."/>
            <person name="Olle B."/>
            <person name="Tanoue T."/>
            <person name="Arita M."/>
            <person name="Bucci V."/>
            <person name="Atarashi K."/>
            <person name="Xavier R."/>
            <person name="Honda K."/>
        </authorList>
    </citation>
    <scope>NUCLEOTIDE SEQUENCE [LARGE SCALE GENOMIC DNA]</scope>
    <source>
        <strain evidence="2">f13</strain>
    </source>
</reference>
<dbReference type="EMBL" id="BAABXL010000001">
    <property type="protein sequence ID" value="GAA6268787.1"/>
    <property type="molecule type" value="Genomic_DNA"/>
</dbReference>
<proteinExistence type="predicted"/>
<dbReference type="InterPro" id="IPR029033">
    <property type="entry name" value="His_PPase_superfam"/>
</dbReference>
<dbReference type="Proteomes" id="UP001600894">
    <property type="component" value="Unassembled WGS sequence"/>
</dbReference>
<protein>
    <submittedName>
        <fullName evidence="1">Histidine phosphatase family protein</fullName>
    </submittedName>
</protein>
<comment type="caution">
    <text evidence="1">The sequence shown here is derived from an EMBL/GenBank/DDBJ whole genome shotgun (WGS) entry which is preliminary data.</text>
</comment>
<accession>A0ABQ0AXQ8</accession>
<name>A0ABQ0AXQ8_9FIRM</name>
<dbReference type="Pfam" id="PF00300">
    <property type="entry name" value="His_Phos_1"/>
    <property type="match status" value="1"/>
</dbReference>
<evidence type="ECO:0000313" key="2">
    <source>
        <dbReference type="Proteomes" id="UP001600894"/>
    </source>
</evidence>
<evidence type="ECO:0000313" key="1">
    <source>
        <dbReference type="EMBL" id="GAA6268787.1"/>
    </source>
</evidence>
<dbReference type="CDD" id="cd07067">
    <property type="entry name" value="HP_PGM_like"/>
    <property type="match status" value="1"/>
</dbReference>
<dbReference type="Gene3D" id="3.40.50.1240">
    <property type="entry name" value="Phosphoglycerate mutase-like"/>
    <property type="match status" value="1"/>
</dbReference>
<organism evidence="1 2">
    <name type="scientific">Enterocloster alcoholdehydrogenati</name>
    <dbReference type="NCBI Taxonomy" id="2547410"/>
    <lineage>
        <taxon>Bacteria</taxon>
        <taxon>Bacillati</taxon>
        <taxon>Bacillota</taxon>
        <taxon>Clostridia</taxon>
        <taxon>Lachnospirales</taxon>
        <taxon>Lachnospiraceae</taxon>
        <taxon>Enterocloster</taxon>
    </lineage>
</organism>
<keyword evidence="2" id="KW-1185">Reference proteome</keyword>
<dbReference type="InterPro" id="IPR050275">
    <property type="entry name" value="PGM_Phosphatase"/>
</dbReference>